<reference evidence="1 2" key="1">
    <citation type="submission" date="2018-11" db="EMBL/GenBank/DDBJ databases">
        <title>Complete genome sequence of Paenibacillus baekrokdamisoli strain KCTC 33723.</title>
        <authorList>
            <person name="Kang S.W."/>
            <person name="Lee K.C."/>
            <person name="Kim K.K."/>
            <person name="Kim J.S."/>
            <person name="Kim D.S."/>
            <person name="Ko S.H."/>
            <person name="Yang S.H."/>
            <person name="Lee J.S."/>
        </authorList>
    </citation>
    <scope>NUCLEOTIDE SEQUENCE [LARGE SCALE GENOMIC DNA]</scope>
    <source>
        <strain evidence="1 2">KCTC 33723</strain>
    </source>
</reference>
<dbReference type="EMBL" id="AP019308">
    <property type="protein sequence ID" value="BBH21079.1"/>
    <property type="molecule type" value="Genomic_DNA"/>
</dbReference>
<accession>A0A3G9JDK2</accession>
<protein>
    <submittedName>
        <fullName evidence="1">Uncharacterized protein</fullName>
    </submittedName>
</protein>
<evidence type="ECO:0000313" key="2">
    <source>
        <dbReference type="Proteomes" id="UP000275368"/>
    </source>
</evidence>
<dbReference type="RefSeq" id="WP_125656995.1">
    <property type="nucleotide sequence ID" value="NZ_AP019308.1"/>
</dbReference>
<dbReference type="Pfam" id="PF11118">
    <property type="entry name" value="DUF2627"/>
    <property type="match status" value="1"/>
</dbReference>
<sequence length="98" mass="11427">MKQVIPRFIAVLLLAIPGLAATYGFLLMKDAAFNYFYSFGEDQTPHHFQWWLFLGGFLLFGAGVAFIGGWTFFRDRKRNYVSSRFREKRPRPSRPSTK</sequence>
<dbReference type="KEGG" id="pbk:Back11_24240"/>
<dbReference type="InterPro" id="IPR020138">
    <property type="entry name" value="Uncharacterised_YqzF"/>
</dbReference>
<proteinExistence type="predicted"/>
<dbReference type="OrthoDB" id="2989757at2"/>
<dbReference type="AlphaFoldDB" id="A0A3G9JDK2"/>
<dbReference type="Proteomes" id="UP000275368">
    <property type="component" value="Chromosome"/>
</dbReference>
<gene>
    <name evidence="1" type="ORF">Back11_24240</name>
</gene>
<evidence type="ECO:0000313" key="1">
    <source>
        <dbReference type="EMBL" id="BBH21079.1"/>
    </source>
</evidence>
<keyword evidence="2" id="KW-1185">Reference proteome</keyword>
<name>A0A3G9JDK2_9BACL</name>
<organism evidence="1 2">
    <name type="scientific">Paenibacillus baekrokdamisoli</name>
    <dbReference type="NCBI Taxonomy" id="1712516"/>
    <lineage>
        <taxon>Bacteria</taxon>
        <taxon>Bacillati</taxon>
        <taxon>Bacillota</taxon>
        <taxon>Bacilli</taxon>
        <taxon>Bacillales</taxon>
        <taxon>Paenibacillaceae</taxon>
        <taxon>Paenibacillus</taxon>
    </lineage>
</organism>